<comment type="caution">
    <text evidence="10">The sequence shown here is derived from an EMBL/GenBank/DDBJ whole genome shotgun (WGS) entry which is preliminary data.</text>
</comment>
<evidence type="ECO:0000256" key="7">
    <source>
        <dbReference type="RuleBase" id="RU362042"/>
    </source>
</evidence>
<dbReference type="SUPFAM" id="SSF51306">
    <property type="entry name" value="LexA/Signal peptidase"/>
    <property type="match status" value="1"/>
</dbReference>
<dbReference type="InterPro" id="IPR036286">
    <property type="entry name" value="LexA/Signal_pep-like_sf"/>
</dbReference>
<comment type="similarity">
    <text evidence="3 7">Belongs to the peptidase S26 family.</text>
</comment>
<evidence type="ECO:0000259" key="9">
    <source>
        <dbReference type="Pfam" id="PF10502"/>
    </source>
</evidence>
<dbReference type="Proteomes" id="UP000738879">
    <property type="component" value="Unassembled WGS sequence"/>
</dbReference>
<dbReference type="PROSITE" id="PS00761">
    <property type="entry name" value="SPASE_I_3"/>
    <property type="match status" value="1"/>
</dbReference>
<dbReference type="InterPro" id="IPR019758">
    <property type="entry name" value="Pept_S26A_signal_pept_1_CS"/>
</dbReference>
<keyword evidence="7" id="KW-0472">Membrane</keyword>
<feature type="domain" description="Peptidase S26" evidence="9">
    <location>
        <begin position="37"/>
        <end position="202"/>
    </location>
</feature>
<dbReference type="Pfam" id="PF10502">
    <property type="entry name" value="Peptidase_S26"/>
    <property type="match status" value="1"/>
</dbReference>
<reference evidence="10" key="1">
    <citation type="submission" date="2021-02" db="EMBL/GenBank/DDBJ databases">
        <title>Infant gut strain persistence is associated with maternal origin, phylogeny, and functional potential including surface adhesion and iron acquisition.</title>
        <authorList>
            <person name="Lou Y.C."/>
        </authorList>
    </citation>
    <scope>NUCLEOTIDE SEQUENCE</scope>
    <source>
        <strain evidence="10">L3_128_245G1_dasL3_128_245G1_concoct_49</strain>
    </source>
</reference>
<dbReference type="CDD" id="cd06530">
    <property type="entry name" value="S26_SPase_I"/>
    <property type="match status" value="1"/>
</dbReference>
<evidence type="ECO:0000256" key="3">
    <source>
        <dbReference type="ARBA" id="ARBA00009370"/>
    </source>
</evidence>
<dbReference type="Gene3D" id="2.10.109.10">
    <property type="entry name" value="Umud Fragment, subunit A"/>
    <property type="match status" value="1"/>
</dbReference>
<evidence type="ECO:0000256" key="5">
    <source>
        <dbReference type="ARBA" id="ARBA00022801"/>
    </source>
</evidence>
<comment type="subcellular location">
    <subcellularLocation>
        <location evidence="2">Cell membrane</location>
        <topology evidence="2">Single-pass type II membrane protein</topology>
    </subcellularLocation>
    <subcellularLocation>
        <location evidence="7">Membrane</location>
        <topology evidence="7">Single-pass type II membrane protein</topology>
    </subcellularLocation>
</comment>
<protein>
    <recommendedName>
        <fullName evidence="4 7">Signal peptidase I</fullName>
        <ecNumber evidence="4 7">3.4.21.89</ecNumber>
    </recommendedName>
</protein>
<sequence>MSDISEALDGTAAQSAPSNESERLDGLDREPKWKGLLEWLGVFVVAFVVFALIRVFVVSPFVVPSGSMEPTILVGDQVFAQRVSAHLGDAPEVGDIVVFENPVSDSSHEILVKRVVARAGQTVDMIDGQVYVDGVALKEPYVVGESYPLPMQAPGVSIDYPYVVPEDSLWMMGDNRENSSDSRYFGAVPTDNVVGTVFFRYWPFSRIGSM</sequence>
<dbReference type="GO" id="GO:0009003">
    <property type="term" value="F:signal peptidase activity"/>
    <property type="evidence" value="ECO:0007669"/>
    <property type="project" value="UniProtKB-EC"/>
</dbReference>
<dbReference type="EC" id="3.4.21.89" evidence="4 7"/>
<dbReference type="PRINTS" id="PR00727">
    <property type="entry name" value="LEADERPTASE"/>
</dbReference>
<gene>
    <name evidence="10" type="primary">lepB</name>
    <name evidence="10" type="ORF">KHY67_01840</name>
</gene>
<evidence type="ECO:0000256" key="8">
    <source>
        <dbReference type="SAM" id="MobiDB-lite"/>
    </source>
</evidence>
<keyword evidence="5 7" id="KW-0378">Hydrolase</keyword>
<comment type="catalytic activity">
    <reaction evidence="1 7">
        <text>Cleavage of hydrophobic, N-terminal signal or leader sequences from secreted and periplasmic proteins.</text>
        <dbReference type="EC" id="3.4.21.89"/>
    </reaction>
</comment>
<dbReference type="NCBIfam" id="TIGR02227">
    <property type="entry name" value="sigpep_I_bact"/>
    <property type="match status" value="1"/>
</dbReference>
<keyword evidence="7" id="KW-1133">Transmembrane helix</keyword>
<dbReference type="PANTHER" id="PTHR43390:SF1">
    <property type="entry name" value="CHLOROPLAST PROCESSING PEPTIDASE"/>
    <property type="match status" value="1"/>
</dbReference>
<feature type="region of interest" description="Disordered" evidence="8">
    <location>
        <begin position="1"/>
        <end position="26"/>
    </location>
</feature>
<dbReference type="GO" id="GO:0004252">
    <property type="term" value="F:serine-type endopeptidase activity"/>
    <property type="evidence" value="ECO:0007669"/>
    <property type="project" value="InterPro"/>
</dbReference>
<evidence type="ECO:0000256" key="1">
    <source>
        <dbReference type="ARBA" id="ARBA00000677"/>
    </source>
</evidence>
<evidence type="ECO:0000313" key="10">
    <source>
        <dbReference type="EMBL" id="MBS5146437.1"/>
    </source>
</evidence>
<keyword evidence="7" id="KW-0645">Protease</keyword>
<name>A0A943BL56_9ACTN</name>
<dbReference type="InterPro" id="IPR019533">
    <property type="entry name" value="Peptidase_S26"/>
</dbReference>
<dbReference type="GO" id="GO:0005886">
    <property type="term" value="C:plasma membrane"/>
    <property type="evidence" value="ECO:0007669"/>
    <property type="project" value="UniProtKB-SubCell"/>
</dbReference>
<accession>A0A943BL56</accession>
<dbReference type="InterPro" id="IPR000223">
    <property type="entry name" value="Pept_S26A_signal_pept_1"/>
</dbReference>
<evidence type="ECO:0000256" key="2">
    <source>
        <dbReference type="ARBA" id="ARBA00004401"/>
    </source>
</evidence>
<keyword evidence="7" id="KW-0812">Transmembrane</keyword>
<feature type="transmembrane region" description="Helical" evidence="7">
    <location>
        <begin position="39"/>
        <end position="63"/>
    </location>
</feature>
<dbReference type="AlphaFoldDB" id="A0A943BL56"/>
<feature type="active site" evidence="6">
    <location>
        <position position="67"/>
    </location>
</feature>
<proteinExistence type="inferred from homology"/>
<dbReference type="GO" id="GO:0006465">
    <property type="term" value="P:signal peptide processing"/>
    <property type="evidence" value="ECO:0007669"/>
    <property type="project" value="InterPro"/>
</dbReference>
<organism evidence="10 11">
    <name type="scientific">Collinsella intestinalis</name>
    <dbReference type="NCBI Taxonomy" id="147207"/>
    <lineage>
        <taxon>Bacteria</taxon>
        <taxon>Bacillati</taxon>
        <taxon>Actinomycetota</taxon>
        <taxon>Coriobacteriia</taxon>
        <taxon>Coriobacteriales</taxon>
        <taxon>Coriobacteriaceae</taxon>
        <taxon>Collinsella</taxon>
    </lineage>
</organism>
<feature type="active site" evidence="6">
    <location>
        <position position="113"/>
    </location>
</feature>
<dbReference type="EMBL" id="JAGZJA010000001">
    <property type="protein sequence ID" value="MBS5146437.1"/>
    <property type="molecule type" value="Genomic_DNA"/>
</dbReference>
<dbReference type="PANTHER" id="PTHR43390">
    <property type="entry name" value="SIGNAL PEPTIDASE I"/>
    <property type="match status" value="1"/>
</dbReference>
<evidence type="ECO:0000313" key="11">
    <source>
        <dbReference type="Proteomes" id="UP000738879"/>
    </source>
</evidence>
<evidence type="ECO:0000256" key="6">
    <source>
        <dbReference type="PIRSR" id="PIRSR600223-1"/>
    </source>
</evidence>
<evidence type="ECO:0000256" key="4">
    <source>
        <dbReference type="ARBA" id="ARBA00013208"/>
    </source>
</evidence>